<reference evidence="2" key="1">
    <citation type="submission" date="2020-05" db="EMBL/GenBank/DDBJ databases">
        <authorList>
            <person name="Chiriac C."/>
            <person name="Salcher M."/>
            <person name="Ghai R."/>
            <person name="Kavagutti S V."/>
        </authorList>
    </citation>
    <scope>NUCLEOTIDE SEQUENCE</scope>
</reference>
<feature type="domain" description="Metallo-beta-lactamase" evidence="1">
    <location>
        <begin position="27"/>
        <end position="243"/>
    </location>
</feature>
<dbReference type="PANTHER" id="PTHR42951">
    <property type="entry name" value="METALLO-BETA-LACTAMASE DOMAIN-CONTAINING"/>
    <property type="match status" value="1"/>
</dbReference>
<dbReference type="SUPFAM" id="SSF56281">
    <property type="entry name" value="Metallo-hydrolase/oxidoreductase"/>
    <property type="match status" value="1"/>
</dbReference>
<evidence type="ECO:0000259" key="1">
    <source>
        <dbReference type="SMART" id="SM00849"/>
    </source>
</evidence>
<dbReference type="InterPro" id="IPR050855">
    <property type="entry name" value="NDM-1-like"/>
</dbReference>
<dbReference type="EMBL" id="CAEZWM010000092">
    <property type="protein sequence ID" value="CAB4658632.1"/>
    <property type="molecule type" value="Genomic_DNA"/>
</dbReference>
<dbReference type="AlphaFoldDB" id="A0A6J6LAK7"/>
<sequence>MGAKRSVQAPVITELSEIGVTVISKWLYNCYVIHDGGDGQPFVVDLGMPSQIPLVAGVLTDRGSDLSELGAAVATHGHADHVGGLPPLRDQHGTAVHLPIAIAEMRAGTRALRPPSIRAVSQILPVMASQPRDLLASKEISGTATSIGWNGKEVRLPFEPDSWLSDGDHLPGLPDWQVLNTPGHSDDSTCLFHAPTRTLLSGDAVLSADGRAWFNPEFVDAELSATSEARLRSLDVEHLLPGHGLVVTGPRVMTEARTHTDQPSIGAKASALWKVLRNHAGRQAD</sequence>
<dbReference type="Pfam" id="PF00753">
    <property type="entry name" value="Lactamase_B"/>
    <property type="match status" value="1"/>
</dbReference>
<gene>
    <name evidence="2" type="ORF">UFOPK2242_00824</name>
</gene>
<accession>A0A6J6LAK7</accession>
<dbReference type="SMART" id="SM00849">
    <property type="entry name" value="Lactamase_B"/>
    <property type="match status" value="1"/>
</dbReference>
<dbReference type="Gene3D" id="3.60.15.10">
    <property type="entry name" value="Ribonuclease Z/Hydroxyacylglutathione hydrolase-like"/>
    <property type="match status" value="1"/>
</dbReference>
<dbReference type="InterPro" id="IPR036866">
    <property type="entry name" value="RibonucZ/Hydroxyglut_hydro"/>
</dbReference>
<name>A0A6J6LAK7_9ZZZZ</name>
<proteinExistence type="predicted"/>
<protein>
    <submittedName>
        <fullName evidence="2">Unannotated protein</fullName>
    </submittedName>
</protein>
<organism evidence="2">
    <name type="scientific">freshwater metagenome</name>
    <dbReference type="NCBI Taxonomy" id="449393"/>
    <lineage>
        <taxon>unclassified sequences</taxon>
        <taxon>metagenomes</taxon>
        <taxon>ecological metagenomes</taxon>
    </lineage>
</organism>
<evidence type="ECO:0000313" key="2">
    <source>
        <dbReference type="EMBL" id="CAB4658632.1"/>
    </source>
</evidence>
<dbReference type="InterPro" id="IPR001279">
    <property type="entry name" value="Metallo-B-lactamas"/>
</dbReference>